<name>A0AAD4CF32_ASPNN</name>
<dbReference type="InterPro" id="IPR051209">
    <property type="entry name" value="FAD-bind_Monooxygenase_sf"/>
</dbReference>
<keyword evidence="5" id="KW-0560">Oxidoreductase</keyword>
<dbReference type="InterPro" id="IPR036188">
    <property type="entry name" value="FAD/NAD-bd_sf"/>
</dbReference>
<dbReference type="AlphaFoldDB" id="A0AAD4CF32"/>
<evidence type="ECO:0008006" key="9">
    <source>
        <dbReference type="Google" id="ProtNLM"/>
    </source>
</evidence>
<evidence type="ECO:0000256" key="5">
    <source>
        <dbReference type="ARBA" id="ARBA00023002"/>
    </source>
</evidence>
<sequence>MSPIFASNGTSPLQDDHQEENGHVTTNETSENGIDSLSRYQGYQEAQGSGPDKVTSIFSHSTTKVDLSTAYTSVPLNNQPSFKARKLRTIIIGAGYSGLTLAHKLRYQHPEMEDIVTCKIFEARSEIGGTWLVNTYPGVQCDVPAHIYVGFLPDLRSRTASPYENTETYVITPSYPIYQAFPFDPNPSWSKFYVSGPEIHDYMKQTVKKWNLDRDVQLNMKVIGAYWQEGPGLWKVIVEHNGVKAEEYAEILISGQGFLNAWKWPDINGLESFKGKKVHSAAWDHSYDYSGKRIAVIGNGSSGIQILPQLAQLDGTDVTSFQRGPTWVISRMSAAMLLGRDDISPNPEYTEDEKRRFSVDPKYHNEYRKQLVHRINKAFKVFVKGSPANLEATEFATRQMSNKLNNDPELCKKLIPTWELGCRRVTPGEGYLESFLRSNVHLTQSPITHITEEAVHTADGQKLEVDVVVCATGFDVSHCPHYPVIGRDQASLAQKWAEEPESYLSLACPQFPNYFIFTGPNAVVGHGSLMEGLGWAAEYMIKWIKKISTEDIKSTAPKQEVVDEFVTYGDQVHKSLTWTGGCRSWYKKGRVDGRVTAAFAGSALLFKELVSEIRGEDFEIQYRSPNRFRFMGNGFTEYELDDTNDLAWYIEK</sequence>
<proteinExistence type="inferred from homology"/>
<dbReference type="Pfam" id="PF00743">
    <property type="entry name" value="FMO-like"/>
    <property type="match status" value="1"/>
</dbReference>
<evidence type="ECO:0000256" key="1">
    <source>
        <dbReference type="ARBA" id="ARBA00001974"/>
    </source>
</evidence>
<dbReference type="InterPro" id="IPR020946">
    <property type="entry name" value="Flavin_mOase-like"/>
</dbReference>
<feature type="compositionally biased region" description="Polar residues" evidence="6">
    <location>
        <begin position="1"/>
        <end position="13"/>
    </location>
</feature>
<dbReference type="EMBL" id="VCAU01000120">
    <property type="protein sequence ID" value="KAF9884522.1"/>
    <property type="molecule type" value="Genomic_DNA"/>
</dbReference>
<evidence type="ECO:0000256" key="3">
    <source>
        <dbReference type="ARBA" id="ARBA00022630"/>
    </source>
</evidence>
<gene>
    <name evidence="7" type="ORF">FE257_001710</name>
</gene>
<evidence type="ECO:0000256" key="2">
    <source>
        <dbReference type="ARBA" id="ARBA00010139"/>
    </source>
</evidence>
<dbReference type="Gene3D" id="3.50.50.60">
    <property type="entry name" value="FAD/NAD(P)-binding domain"/>
    <property type="match status" value="2"/>
</dbReference>
<evidence type="ECO:0000256" key="4">
    <source>
        <dbReference type="ARBA" id="ARBA00022827"/>
    </source>
</evidence>
<keyword evidence="8" id="KW-1185">Reference proteome</keyword>
<accession>A0AAD4CF32</accession>
<evidence type="ECO:0000313" key="8">
    <source>
        <dbReference type="Proteomes" id="UP001194746"/>
    </source>
</evidence>
<evidence type="ECO:0000313" key="7">
    <source>
        <dbReference type="EMBL" id="KAF9884522.1"/>
    </source>
</evidence>
<dbReference type="PANTHER" id="PTHR42877">
    <property type="entry name" value="L-ORNITHINE N(5)-MONOOXYGENASE-RELATED"/>
    <property type="match status" value="1"/>
</dbReference>
<keyword evidence="3" id="KW-0285">Flavoprotein</keyword>
<dbReference type="SUPFAM" id="SSF51905">
    <property type="entry name" value="FAD/NAD(P)-binding domain"/>
    <property type="match status" value="3"/>
</dbReference>
<comment type="caution">
    <text evidence="7">The sequence shown here is derived from an EMBL/GenBank/DDBJ whole genome shotgun (WGS) entry which is preliminary data.</text>
</comment>
<feature type="compositionally biased region" description="Polar residues" evidence="6">
    <location>
        <begin position="23"/>
        <end position="34"/>
    </location>
</feature>
<dbReference type="GO" id="GO:0004499">
    <property type="term" value="F:N,N-dimethylaniline monooxygenase activity"/>
    <property type="evidence" value="ECO:0007669"/>
    <property type="project" value="InterPro"/>
</dbReference>
<organism evidence="7 8">
    <name type="scientific">Aspergillus nanangensis</name>
    <dbReference type="NCBI Taxonomy" id="2582783"/>
    <lineage>
        <taxon>Eukaryota</taxon>
        <taxon>Fungi</taxon>
        <taxon>Dikarya</taxon>
        <taxon>Ascomycota</taxon>
        <taxon>Pezizomycotina</taxon>
        <taxon>Eurotiomycetes</taxon>
        <taxon>Eurotiomycetidae</taxon>
        <taxon>Eurotiales</taxon>
        <taxon>Aspergillaceae</taxon>
        <taxon>Aspergillus</taxon>
        <taxon>Aspergillus subgen. Circumdati</taxon>
    </lineage>
</organism>
<comment type="similarity">
    <text evidence="2">Belongs to the FAD-binding monooxygenase family.</text>
</comment>
<reference evidence="7" key="1">
    <citation type="journal article" date="2019" name="Beilstein J. Org. Chem.">
        <title>Nanangenines: drimane sesquiterpenoids as the dominant metabolite cohort of a novel Australian fungus, Aspergillus nanangensis.</title>
        <authorList>
            <person name="Lacey H.J."/>
            <person name="Gilchrist C.L.M."/>
            <person name="Crombie A."/>
            <person name="Kalaitzis J.A."/>
            <person name="Vuong D."/>
            <person name="Rutledge P.J."/>
            <person name="Turner P."/>
            <person name="Pitt J.I."/>
            <person name="Lacey E."/>
            <person name="Chooi Y.H."/>
            <person name="Piggott A.M."/>
        </authorList>
    </citation>
    <scope>NUCLEOTIDE SEQUENCE</scope>
    <source>
        <strain evidence="7">MST-FP2251</strain>
    </source>
</reference>
<comment type="cofactor">
    <cofactor evidence="1">
        <name>FAD</name>
        <dbReference type="ChEBI" id="CHEBI:57692"/>
    </cofactor>
</comment>
<feature type="region of interest" description="Disordered" evidence="6">
    <location>
        <begin position="1"/>
        <end position="34"/>
    </location>
</feature>
<protein>
    <recommendedName>
        <fullName evidence="9">Sterigmatocystin biosynthesis monooxygenase stcW</fullName>
    </recommendedName>
</protein>
<dbReference type="GO" id="GO:0050661">
    <property type="term" value="F:NADP binding"/>
    <property type="evidence" value="ECO:0007669"/>
    <property type="project" value="InterPro"/>
</dbReference>
<dbReference type="Proteomes" id="UP001194746">
    <property type="component" value="Unassembled WGS sequence"/>
</dbReference>
<keyword evidence="4" id="KW-0274">FAD</keyword>
<evidence type="ECO:0000256" key="6">
    <source>
        <dbReference type="SAM" id="MobiDB-lite"/>
    </source>
</evidence>
<dbReference type="GO" id="GO:0050660">
    <property type="term" value="F:flavin adenine dinucleotide binding"/>
    <property type="evidence" value="ECO:0007669"/>
    <property type="project" value="InterPro"/>
</dbReference>
<dbReference type="PANTHER" id="PTHR42877:SF2">
    <property type="entry name" value="FAD_NAD(P)-BINDING DOMAIN-CONTAINING PROTEIN"/>
    <property type="match status" value="1"/>
</dbReference>
<reference evidence="7" key="2">
    <citation type="submission" date="2020-02" db="EMBL/GenBank/DDBJ databases">
        <authorList>
            <person name="Gilchrist C.L.M."/>
            <person name="Chooi Y.-H."/>
        </authorList>
    </citation>
    <scope>NUCLEOTIDE SEQUENCE</scope>
    <source>
        <strain evidence="7">MST-FP2251</strain>
    </source>
</reference>